<evidence type="ECO:0000313" key="4">
    <source>
        <dbReference type="Proteomes" id="UP000630445"/>
    </source>
</evidence>
<evidence type="ECO:0000256" key="1">
    <source>
        <dbReference type="SAM" id="MobiDB-lite"/>
    </source>
</evidence>
<protein>
    <submittedName>
        <fullName evidence="3">Uncharacterized protein</fullName>
    </submittedName>
</protein>
<proteinExistence type="predicted"/>
<keyword evidence="2" id="KW-0812">Transmembrane</keyword>
<keyword evidence="2" id="KW-0472">Membrane</keyword>
<dbReference type="EMBL" id="JACBAD010002129">
    <property type="protein sequence ID" value="KAF7113844.1"/>
    <property type="molecule type" value="Genomic_DNA"/>
</dbReference>
<name>A0A8H6P050_9EURO</name>
<evidence type="ECO:0000313" key="3">
    <source>
        <dbReference type="EMBL" id="KAF7113844.1"/>
    </source>
</evidence>
<dbReference type="Proteomes" id="UP000630445">
    <property type="component" value="Unassembled WGS sequence"/>
</dbReference>
<reference evidence="3" key="1">
    <citation type="submission" date="2020-06" db="EMBL/GenBank/DDBJ databases">
        <title>Draft genome sequences of strains closely related to Aspergillus parafelis and Aspergillus hiratsukae.</title>
        <authorList>
            <person name="Dos Santos R.A.C."/>
            <person name="Rivero-Menendez O."/>
            <person name="Steenwyk J.L."/>
            <person name="Mead M.E."/>
            <person name="Goldman G.H."/>
            <person name="Alastruey-Izquierdo A."/>
            <person name="Rokas A."/>
        </authorList>
    </citation>
    <scope>NUCLEOTIDE SEQUENCE</scope>
    <source>
        <strain evidence="3">CNM-CM5793</strain>
    </source>
</reference>
<gene>
    <name evidence="3" type="ORF">CNMCM5793_004899</name>
</gene>
<accession>A0A8H6P050</accession>
<feature type="region of interest" description="Disordered" evidence="1">
    <location>
        <begin position="119"/>
        <end position="138"/>
    </location>
</feature>
<dbReference type="AlphaFoldDB" id="A0A8H6P050"/>
<keyword evidence="4" id="KW-1185">Reference proteome</keyword>
<feature type="transmembrane region" description="Helical" evidence="2">
    <location>
        <begin position="554"/>
        <end position="577"/>
    </location>
</feature>
<feature type="compositionally biased region" description="Basic and acidic residues" evidence="1">
    <location>
        <begin position="119"/>
        <end position="129"/>
    </location>
</feature>
<organism evidence="3 4">
    <name type="scientific">Aspergillus hiratsukae</name>
    <dbReference type="NCBI Taxonomy" id="1194566"/>
    <lineage>
        <taxon>Eukaryota</taxon>
        <taxon>Fungi</taxon>
        <taxon>Dikarya</taxon>
        <taxon>Ascomycota</taxon>
        <taxon>Pezizomycotina</taxon>
        <taxon>Eurotiomycetes</taxon>
        <taxon>Eurotiomycetidae</taxon>
        <taxon>Eurotiales</taxon>
        <taxon>Aspergillaceae</taxon>
        <taxon>Aspergillus</taxon>
        <taxon>Aspergillus subgen. Fumigati</taxon>
    </lineage>
</organism>
<dbReference type="OrthoDB" id="4499271at2759"/>
<evidence type="ECO:0000256" key="2">
    <source>
        <dbReference type="SAM" id="Phobius"/>
    </source>
</evidence>
<keyword evidence="2" id="KW-1133">Transmembrane helix</keyword>
<comment type="caution">
    <text evidence="3">The sequence shown here is derived from an EMBL/GenBank/DDBJ whole genome shotgun (WGS) entry which is preliminary data.</text>
</comment>
<sequence>MDRGNKGEETVRMAEAVLAHPESVIVCPRVFQWFDAGLGRPRRVSRCSSESLKAGANPGVGHAVELEEVGDMPDMAPDLYALARWRRHSEQFAELHYYPAEDSAEKALSCLGGAVHINEDSTPRPEDIAPKTLGGTDRTHSRIKMSDFKFNGQKLDVSHCIHRQTVGHQRHSQCHVGALRFGTVRGASGPPLSPSQDFSFVIPDQHIDRAREVLIAANFVSCQDECRLVQPVCNLPLPYAHFILDDMPPLGTWHSFRLELHKKSRLLWTLPDIPLGAPAPDDPNYMLVTDDRLEEYDPKLDLGRVPYTHYPVKMPTLPRYAESLAYEYLREQSPEAPEGEGNNQQAGFWFGEMTYIGMYSLDAARSVITSLQNIPELRQAKVTIIGGLALQHHAPGSRVLMDVDILIFNRDRAICTLDVRAKLASRFPDDFEAVPAPVYSCLGFADRVKMDFIPQELVSFIESPLDVSSRIARRLINTPIAAIPSGRCANPGGEVDPNHLPFLSLLDTLVYKIDSCSMRPLLGNRIRDAVHAHELVDILSRQGSIPLNDSQEQAVLSGLIGMLKAFFALFIIQWFFFAPLNMSSTVANSMSGNRSFYTAPNSISTIATERPCYGKGTSSKGTQKAPFVFCIVGGMKAENLKGSSGGLTVTVTKNEIEKIEAVYSLNYGFTYTSLRGLMFDHSTPKWPASWAKSGSSRTWASPTE</sequence>